<dbReference type="Proteomes" id="UP000287166">
    <property type="component" value="Unassembled WGS sequence"/>
</dbReference>
<dbReference type="STRING" id="139825.A0A401GCL6"/>
<dbReference type="RefSeq" id="XP_027610810.1">
    <property type="nucleotide sequence ID" value="XM_027755009.1"/>
</dbReference>
<proteinExistence type="predicted"/>
<comment type="caution">
    <text evidence="2">The sequence shown here is derived from an EMBL/GenBank/DDBJ whole genome shotgun (WGS) entry which is preliminary data.</text>
</comment>
<accession>A0A401GCL6</accession>
<sequence>MPKSLTKVVYKPDTQSTDQFIIIVNPAEYHRWKAGETTIPLTDVVDSFQVFFSNQGSQGILGQASRQQLEHVFDTSKDLDVVQLILQKGKPEAADAISSGGSAMNVGIGSFTVDTRGKSLSGVP</sequence>
<dbReference type="InterPro" id="IPR019783">
    <property type="entry name" value="SDO1/SBDS_N"/>
</dbReference>
<dbReference type="AlphaFoldDB" id="A0A401GCL6"/>
<dbReference type="InParanoid" id="A0A401GCL6"/>
<evidence type="ECO:0000259" key="1">
    <source>
        <dbReference type="Pfam" id="PF01172"/>
    </source>
</evidence>
<dbReference type="InterPro" id="IPR036786">
    <property type="entry name" value="Ribosome_mat_SBDS_N_sf"/>
</dbReference>
<dbReference type="GeneID" id="38776814"/>
<dbReference type="SUPFAM" id="SSF89895">
    <property type="entry name" value="FYSH domain"/>
    <property type="match status" value="1"/>
</dbReference>
<organism evidence="2 3">
    <name type="scientific">Sparassis crispa</name>
    <dbReference type="NCBI Taxonomy" id="139825"/>
    <lineage>
        <taxon>Eukaryota</taxon>
        <taxon>Fungi</taxon>
        <taxon>Dikarya</taxon>
        <taxon>Basidiomycota</taxon>
        <taxon>Agaricomycotina</taxon>
        <taxon>Agaricomycetes</taxon>
        <taxon>Polyporales</taxon>
        <taxon>Sparassidaceae</taxon>
        <taxon>Sparassis</taxon>
    </lineage>
</organism>
<dbReference type="EMBL" id="BFAD01000002">
    <property type="protein sequence ID" value="GBE79897.1"/>
    <property type="molecule type" value="Genomic_DNA"/>
</dbReference>
<dbReference type="Gene3D" id="3.30.1250.10">
    <property type="entry name" value="Ribosome maturation protein SBDS, N-terminal domain"/>
    <property type="match status" value="1"/>
</dbReference>
<gene>
    <name evidence="2" type="ORF">SCP_0210990</name>
</gene>
<dbReference type="Pfam" id="PF01172">
    <property type="entry name" value="SBDS_N"/>
    <property type="match status" value="1"/>
</dbReference>
<keyword evidence="3" id="KW-1185">Reference proteome</keyword>
<name>A0A401GCL6_9APHY</name>
<feature type="domain" description="Ribosome maturation protein SDO1/SBDS N-terminal" evidence="1">
    <location>
        <begin position="6"/>
        <end position="92"/>
    </location>
</feature>
<dbReference type="OrthoDB" id="2567806at2759"/>
<dbReference type="FunCoup" id="A0A401GCL6">
    <property type="interactions" value="27"/>
</dbReference>
<reference evidence="2 3" key="1">
    <citation type="journal article" date="2018" name="Sci. Rep.">
        <title>Genome sequence of the cauliflower mushroom Sparassis crispa (Hanabiratake) and its association with beneficial usage.</title>
        <authorList>
            <person name="Kiyama R."/>
            <person name="Furutani Y."/>
            <person name="Kawaguchi K."/>
            <person name="Nakanishi T."/>
        </authorList>
    </citation>
    <scope>NUCLEOTIDE SEQUENCE [LARGE SCALE GENOMIC DNA]</scope>
</reference>
<protein>
    <submittedName>
        <fullName evidence="2">SDO1-like protein</fullName>
    </submittedName>
</protein>
<evidence type="ECO:0000313" key="3">
    <source>
        <dbReference type="Proteomes" id="UP000287166"/>
    </source>
</evidence>
<evidence type="ECO:0000313" key="2">
    <source>
        <dbReference type="EMBL" id="GBE79897.1"/>
    </source>
</evidence>